<evidence type="ECO:0000313" key="2">
    <source>
        <dbReference type="Proteomes" id="UP001472677"/>
    </source>
</evidence>
<keyword evidence="2" id="KW-1185">Reference proteome</keyword>
<protein>
    <submittedName>
        <fullName evidence="1">Uncharacterized protein</fullName>
    </submittedName>
</protein>
<reference evidence="1 2" key="1">
    <citation type="journal article" date="2024" name="G3 (Bethesda)">
        <title>Genome assembly of Hibiscus sabdariffa L. provides insights into metabolisms of medicinal natural products.</title>
        <authorList>
            <person name="Kim T."/>
        </authorList>
    </citation>
    <scope>NUCLEOTIDE SEQUENCE [LARGE SCALE GENOMIC DNA]</scope>
    <source>
        <strain evidence="1">TK-2024</strain>
        <tissue evidence="1">Old leaves</tissue>
    </source>
</reference>
<name>A0ABR2ARA8_9ROSI</name>
<sequence length="89" mass="9424">MKGAGQYGDMCGDESLDWDCATKGGNFHLVNLASKRNGESGTCKKRVVGATSPISTEISAIKYNIEGGVRKGGYVSDSFLALAIVKQTY</sequence>
<dbReference type="Proteomes" id="UP001472677">
    <property type="component" value="Unassembled WGS sequence"/>
</dbReference>
<proteinExistence type="predicted"/>
<organism evidence="1 2">
    <name type="scientific">Hibiscus sabdariffa</name>
    <name type="common">roselle</name>
    <dbReference type="NCBI Taxonomy" id="183260"/>
    <lineage>
        <taxon>Eukaryota</taxon>
        <taxon>Viridiplantae</taxon>
        <taxon>Streptophyta</taxon>
        <taxon>Embryophyta</taxon>
        <taxon>Tracheophyta</taxon>
        <taxon>Spermatophyta</taxon>
        <taxon>Magnoliopsida</taxon>
        <taxon>eudicotyledons</taxon>
        <taxon>Gunneridae</taxon>
        <taxon>Pentapetalae</taxon>
        <taxon>rosids</taxon>
        <taxon>malvids</taxon>
        <taxon>Malvales</taxon>
        <taxon>Malvaceae</taxon>
        <taxon>Malvoideae</taxon>
        <taxon>Hibiscus</taxon>
    </lineage>
</organism>
<accession>A0ABR2ARA8</accession>
<dbReference type="EMBL" id="JBBPBM010000366">
    <property type="protein sequence ID" value="KAK8496557.1"/>
    <property type="molecule type" value="Genomic_DNA"/>
</dbReference>
<comment type="caution">
    <text evidence="1">The sequence shown here is derived from an EMBL/GenBank/DDBJ whole genome shotgun (WGS) entry which is preliminary data.</text>
</comment>
<evidence type="ECO:0000313" key="1">
    <source>
        <dbReference type="EMBL" id="KAK8496557.1"/>
    </source>
</evidence>
<gene>
    <name evidence="1" type="ORF">V6N12_058116</name>
</gene>